<dbReference type="AlphaFoldDB" id="A0A8T1N818"/>
<accession>A0A8T1N818</accession>
<dbReference type="EMBL" id="CM031824">
    <property type="protein sequence ID" value="KAG6624893.1"/>
    <property type="molecule type" value="Genomic_DNA"/>
</dbReference>
<name>A0A8T1N818_CARIL</name>
<evidence type="ECO:0000313" key="6">
    <source>
        <dbReference type="Proteomes" id="UP000811609"/>
    </source>
</evidence>
<dbReference type="FunFam" id="3.40.50.300:FF:001091">
    <property type="entry name" value="Probable disease resistance protein At1g61300"/>
    <property type="match status" value="1"/>
</dbReference>
<comment type="caution">
    <text evidence="5">The sequence shown here is derived from an EMBL/GenBank/DDBJ whole genome shotgun (WGS) entry which is preliminary data.</text>
</comment>
<dbReference type="Pfam" id="PF00931">
    <property type="entry name" value="NB-ARC"/>
    <property type="match status" value="1"/>
</dbReference>
<evidence type="ECO:0000259" key="4">
    <source>
        <dbReference type="Pfam" id="PF00931"/>
    </source>
</evidence>
<gene>
    <name evidence="5" type="ORF">CIPAW_16G057900</name>
</gene>
<dbReference type="InterPro" id="IPR050905">
    <property type="entry name" value="Plant_NBS-LRR"/>
</dbReference>
<dbReference type="PANTHER" id="PTHR33463:SF203">
    <property type="entry name" value="AAA+ ATPASE DOMAIN-CONTAINING PROTEIN"/>
    <property type="match status" value="1"/>
</dbReference>
<keyword evidence="3" id="KW-0175">Coiled coil</keyword>
<evidence type="ECO:0000256" key="3">
    <source>
        <dbReference type="SAM" id="Coils"/>
    </source>
</evidence>
<feature type="domain" description="NB-ARC" evidence="4">
    <location>
        <begin position="160"/>
        <end position="323"/>
    </location>
</feature>
<proteinExistence type="predicted"/>
<dbReference type="GO" id="GO:0043531">
    <property type="term" value="F:ADP binding"/>
    <property type="evidence" value="ECO:0007669"/>
    <property type="project" value="InterPro"/>
</dbReference>
<keyword evidence="2" id="KW-0611">Plant defense</keyword>
<keyword evidence="1" id="KW-0677">Repeat</keyword>
<feature type="coiled-coil region" evidence="3">
    <location>
        <begin position="68"/>
        <end position="95"/>
    </location>
</feature>
<keyword evidence="6" id="KW-1185">Reference proteome</keyword>
<evidence type="ECO:0000256" key="1">
    <source>
        <dbReference type="ARBA" id="ARBA00022737"/>
    </source>
</evidence>
<reference evidence="5" key="1">
    <citation type="submission" date="2020-12" db="EMBL/GenBank/DDBJ databases">
        <title>WGS assembly of Carya illinoinensis cv. Pawnee.</title>
        <authorList>
            <person name="Platts A."/>
            <person name="Shu S."/>
            <person name="Wright S."/>
            <person name="Barry K."/>
            <person name="Edger P."/>
            <person name="Pires J.C."/>
            <person name="Schmutz J."/>
        </authorList>
    </citation>
    <scope>NUCLEOTIDE SEQUENCE</scope>
    <source>
        <tissue evidence="5">Leaf</tissue>
    </source>
</reference>
<organism evidence="5 6">
    <name type="scientific">Carya illinoinensis</name>
    <name type="common">Pecan</name>
    <dbReference type="NCBI Taxonomy" id="32201"/>
    <lineage>
        <taxon>Eukaryota</taxon>
        <taxon>Viridiplantae</taxon>
        <taxon>Streptophyta</taxon>
        <taxon>Embryophyta</taxon>
        <taxon>Tracheophyta</taxon>
        <taxon>Spermatophyta</taxon>
        <taxon>Magnoliopsida</taxon>
        <taxon>eudicotyledons</taxon>
        <taxon>Gunneridae</taxon>
        <taxon>Pentapetalae</taxon>
        <taxon>rosids</taxon>
        <taxon>fabids</taxon>
        <taxon>Fagales</taxon>
        <taxon>Juglandaceae</taxon>
        <taxon>Carya</taxon>
    </lineage>
</organism>
<dbReference type="InterPro" id="IPR002182">
    <property type="entry name" value="NB-ARC"/>
</dbReference>
<evidence type="ECO:0000256" key="2">
    <source>
        <dbReference type="ARBA" id="ARBA00022821"/>
    </source>
</evidence>
<dbReference type="FunFam" id="1.10.10.10:FF:000322">
    <property type="entry name" value="Probable disease resistance protein At1g63360"/>
    <property type="match status" value="1"/>
</dbReference>
<dbReference type="GO" id="GO:0006952">
    <property type="term" value="P:defense response"/>
    <property type="evidence" value="ECO:0007669"/>
    <property type="project" value="UniProtKB-KW"/>
</dbReference>
<dbReference type="PANTHER" id="PTHR33463">
    <property type="entry name" value="NB-ARC DOMAIN-CONTAINING PROTEIN-RELATED"/>
    <property type="match status" value="1"/>
</dbReference>
<evidence type="ECO:0000313" key="5">
    <source>
        <dbReference type="EMBL" id="KAG6624893.1"/>
    </source>
</evidence>
<sequence>MEFISSIVGKTIDYSVGPVGEQFGYFVLYKSSIATLKDKFKRIVEKYDAMQQYVIEAQWNHEVVASEVNTWLTNVEKKIEEIQKLLEEDDEANTKCLNSWCPDLKLRYSLGKKAQKNTRAIVELLEEEGGRYARVYNPSPPREVRSSSTCQWFKDFELRKSTVQNVLNDLKNEDIDTIALWGMGGIGKTEMAKEIERRVKSENLFHKVAFATVSQSPSLTKIQAELAEKLGPRLNTESLLGRAKELYSRLTENKNVLVILDDVWEPLNLEDIGVYRAIKEKSCKILLTTRNKDTCNGMSIQPKIFPVELLSEEEAWNLFIEMAGDYINASDLISIAKQVAQECACLPLAIAVVGSALRSKSDKNEWKAMLQQLERPMPHDIFDLQAKLYSSIRFSYDYLESDVAKSCFLLCCLYPEDYDVPIEHLVRYGVAKRFFEGYDTVEKTRLDVHAIVRNLRRSNLLLDSNKDECVKMHDVVRDVAISIASKEEHGFMVKLDKGLKDWPPTDRSYDSYTAISLLLEEMKGHPTELKCPKLQLLRLSCLNHSKTFPDNFFNGMKELEMLSMEKGCFSLTSLPLSIQILQNLRMLNLQSCLLGDVSAIGTLRNLEILGFPNSEIEELPLEIRNLSRLKLLDMKGCDSLKRIAAGVLSGLSRLEELYVGGFKNWGCTTTMEGNGEVTNNNASLAELIHYSSQLVVLEISVPSILCLPKVLHFSNSDFRFNIEIGDIDNWGNERYLFENTLILEIEDASDLEEHQTIRSLLKKAVVLELEIGKNSKHIWFEKEHKGILPCSLKDLKISGCEDLEYLLEATSDSSPPNTFHLLE</sequence>
<dbReference type="Proteomes" id="UP000811609">
    <property type="component" value="Chromosome 16"/>
</dbReference>
<protein>
    <recommendedName>
        <fullName evidence="4">NB-ARC domain-containing protein</fullName>
    </recommendedName>
</protein>